<evidence type="ECO:0008006" key="4">
    <source>
        <dbReference type="Google" id="ProtNLM"/>
    </source>
</evidence>
<organism evidence="2 3">
    <name type="scientific">Rathayibacter tritici</name>
    <dbReference type="NCBI Taxonomy" id="33888"/>
    <lineage>
        <taxon>Bacteria</taxon>
        <taxon>Bacillati</taxon>
        <taxon>Actinomycetota</taxon>
        <taxon>Actinomycetes</taxon>
        <taxon>Micrococcales</taxon>
        <taxon>Microbacteriaceae</taxon>
        <taxon>Rathayibacter</taxon>
    </lineage>
</organism>
<feature type="signal peptide" evidence="1">
    <location>
        <begin position="1"/>
        <end position="39"/>
    </location>
</feature>
<dbReference type="EMBL" id="CP015515">
    <property type="protein sequence ID" value="AND17331.1"/>
    <property type="molecule type" value="Genomic_DNA"/>
</dbReference>
<keyword evidence="3" id="KW-1185">Reference proteome</keyword>
<name>A0A169C3J8_9MICO</name>
<dbReference type="KEGG" id="rtn:A6122_2208"/>
<dbReference type="STRING" id="33888.A6122_2208"/>
<dbReference type="SUPFAM" id="SSF50494">
    <property type="entry name" value="Trypsin-like serine proteases"/>
    <property type="match status" value="1"/>
</dbReference>
<evidence type="ECO:0000313" key="3">
    <source>
        <dbReference type="Proteomes" id="UP000077071"/>
    </source>
</evidence>
<proteinExistence type="predicted"/>
<accession>A0A169C3J8</accession>
<reference evidence="2 3" key="1">
    <citation type="submission" date="2016-05" db="EMBL/GenBank/DDBJ databases">
        <title>Complete genome sequence of Rathayibacter tritici NCPPB 1953.</title>
        <authorList>
            <person name="Park J."/>
            <person name="Lee H.-H."/>
            <person name="Lee S.-W."/>
            <person name="Seo Y.-S."/>
        </authorList>
    </citation>
    <scope>NUCLEOTIDE SEQUENCE [LARGE SCALE GENOMIC DNA]</scope>
    <source>
        <strain evidence="2 3">NCPPB 1953</strain>
    </source>
</reference>
<evidence type="ECO:0000256" key="1">
    <source>
        <dbReference type="SAM" id="SignalP"/>
    </source>
</evidence>
<evidence type="ECO:0000313" key="2">
    <source>
        <dbReference type="EMBL" id="AND17331.1"/>
    </source>
</evidence>
<sequence length="271" mass="28828">MTHRDRLRTGTRRRKTSLASMAAVVALSAIGAFAPPANAQVPVRLQTPIVAGSTVLTSEGRCTVGAVLKRYGAGSYVSPIAAATRYLVVAKHCADRIGSQFTMNGAVIGSVTWMSGTNDVELVQVPPDIPPPQACPSYGCFVDRVPRPRAMGQVVMGPLNNERRVSMLAPGSPAPGERFCTSGSSTNTNCNWVSEPNRPAYWHSQEGLLARSTNATGVEAGDSGGAVISQQGNFYGIVQRGGRFLDPNLMQYLPAEVIFEQIGYDYRIAPG</sequence>
<dbReference type="Gene3D" id="2.40.10.10">
    <property type="entry name" value="Trypsin-like serine proteases"/>
    <property type="match status" value="2"/>
</dbReference>
<dbReference type="Proteomes" id="UP000077071">
    <property type="component" value="Chromosome"/>
</dbReference>
<keyword evidence="1" id="KW-0732">Signal</keyword>
<gene>
    <name evidence="2" type="ORF">A6122_2208</name>
</gene>
<dbReference type="AlphaFoldDB" id="A0A169C3J8"/>
<dbReference type="RefSeq" id="WP_104261922.1">
    <property type="nucleotide sequence ID" value="NZ_PSWT01000062.1"/>
</dbReference>
<dbReference type="PATRIC" id="fig|33888.3.peg.2456"/>
<dbReference type="InterPro" id="IPR043504">
    <property type="entry name" value="Peptidase_S1_PA_chymotrypsin"/>
</dbReference>
<protein>
    <recommendedName>
        <fullName evidence="4">Peptidase S1 domain-containing protein</fullName>
    </recommendedName>
</protein>
<feature type="chain" id="PRO_5007901348" description="Peptidase S1 domain-containing protein" evidence="1">
    <location>
        <begin position="40"/>
        <end position="271"/>
    </location>
</feature>
<dbReference type="InterPro" id="IPR009003">
    <property type="entry name" value="Peptidase_S1_PA"/>
</dbReference>